<dbReference type="PANTHER" id="PTHR31623:SF83">
    <property type="entry name" value="ACETYL-COA-BENZYLALCOHOL ACETYLTRANSFERASE-LIKE"/>
    <property type="match status" value="1"/>
</dbReference>
<keyword evidence="2" id="KW-0808">Transferase</keyword>
<dbReference type="PANTHER" id="PTHR31623">
    <property type="entry name" value="F21J9.9"/>
    <property type="match status" value="1"/>
</dbReference>
<protein>
    <submittedName>
        <fullName evidence="4">Uncharacterized protein</fullName>
    </submittedName>
</protein>
<evidence type="ECO:0000256" key="3">
    <source>
        <dbReference type="ARBA" id="ARBA00023315"/>
    </source>
</evidence>
<dbReference type="Gene3D" id="3.30.559.10">
    <property type="entry name" value="Chloramphenicol acetyltransferase-like domain"/>
    <property type="match status" value="2"/>
</dbReference>
<evidence type="ECO:0000256" key="1">
    <source>
        <dbReference type="ARBA" id="ARBA00009861"/>
    </source>
</evidence>
<dbReference type="InterPro" id="IPR023213">
    <property type="entry name" value="CAT-like_dom_sf"/>
</dbReference>
<dbReference type="Pfam" id="PF02458">
    <property type="entry name" value="Transferase"/>
    <property type="match status" value="1"/>
</dbReference>
<keyword evidence="3" id="KW-0012">Acyltransferase</keyword>
<evidence type="ECO:0000256" key="2">
    <source>
        <dbReference type="ARBA" id="ARBA00022679"/>
    </source>
</evidence>
<sequence length="419" mass="47669">MRISFIDQHIYPTTVPVIFYYPAANRNQHHPSETVERQNRLEKSLSEILSLYYPLAGRYIKEKLIVICNDEGIDYVEALVDGQLSQILHGKVVEAKELNQFVPDQVEESATSPFVAIQVSIFKCGGLAIGLRFSHRIMDAFTLSLFVNGWAKMCKVGINDVITPNFESGILFPARVIVSDQQKLQTSSKTRLPKEVVVTRRFVFDAKAISKLKAEALSSFGLKYCQFSVAELMIAWIWRAQISAARARYGCLRTSLLSVPMNLRGKTFENIPYNCCGNLFTLVIGRFPEDHDESKMGLNDMINLVRDTIRNSMEEYAKPMKGEDEFFSKMMKPGREIIEEFRKGNGDLRTFTSWRNLGIYEVDFGWGKPGWVSVAERPHNGVILMDTKDGGGIEAWVTMNEEEMPYFQHHPDITNFTSS</sequence>
<comment type="similarity">
    <text evidence="1">Belongs to the plant acyltransferase family.</text>
</comment>
<keyword evidence="5" id="KW-1185">Reference proteome</keyword>
<accession>A0ABQ8IFY8</accession>
<dbReference type="EMBL" id="JAFEMO010000002">
    <property type="protein sequence ID" value="KAH7575572.1"/>
    <property type="molecule type" value="Genomic_DNA"/>
</dbReference>
<comment type="caution">
    <text evidence="4">The sequence shown here is derived from an EMBL/GenBank/DDBJ whole genome shotgun (WGS) entry which is preliminary data.</text>
</comment>
<proteinExistence type="inferred from homology"/>
<evidence type="ECO:0000313" key="4">
    <source>
        <dbReference type="EMBL" id="KAH7575572.1"/>
    </source>
</evidence>
<organism evidence="4 5">
    <name type="scientific">Xanthoceras sorbifolium</name>
    <dbReference type="NCBI Taxonomy" id="99658"/>
    <lineage>
        <taxon>Eukaryota</taxon>
        <taxon>Viridiplantae</taxon>
        <taxon>Streptophyta</taxon>
        <taxon>Embryophyta</taxon>
        <taxon>Tracheophyta</taxon>
        <taxon>Spermatophyta</taxon>
        <taxon>Magnoliopsida</taxon>
        <taxon>eudicotyledons</taxon>
        <taxon>Gunneridae</taxon>
        <taxon>Pentapetalae</taxon>
        <taxon>rosids</taxon>
        <taxon>malvids</taxon>
        <taxon>Sapindales</taxon>
        <taxon>Sapindaceae</taxon>
        <taxon>Xanthoceroideae</taxon>
        <taxon>Xanthoceras</taxon>
    </lineage>
</organism>
<gene>
    <name evidence="4" type="ORF">JRO89_XS02G0151000</name>
</gene>
<dbReference type="Proteomes" id="UP000827721">
    <property type="component" value="Unassembled WGS sequence"/>
</dbReference>
<name>A0ABQ8IFY8_9ROSI</name>
<evidence type="ECO:0000313" key="5">
    <source>
        <dbReference type="Proteomes" id="UP000827721"/>
    </source>
</evidence>
<reference evidence="4 5" key="1">
    <citation type="submission" date="2021-02" db="EMBL/GenBank/DDBJ databases">
        <title>Plant Genome Project.</title>
        <authorList>
            <person name="Zhang R.-G."/>
        </authorList>
    </citation>
    <scope>NUCLEOTIDE SEQUENCE [LARGE SCALE GENOMIC DNA]</scope>
    <source>
        <tissue evidence="4">Leaves</tissue>
    </source>
</reference>